<dbReference type="InterPro" id="IPR000551">
    <property type="entry name" value="MerR-type_HTH_dom"/>
</dbReference>
<name>A0ABY7HQS0_9GAMM</name>
<dbReference type="SUPFAM" id="SSF46955">
    <property type="entry name" value="Putative DNA-binding domain"/>
    <property type="match status" value="1"/>
</dbReference>
<protein>
    <submittedName>
        <fullName evidence="2">MerR family transcriptional regulator</fullName>
    </submittedName>
</protein>
<dbReference type="Proteomes" id="UP001164712">
    <property type="component" value="Chromosome"/>
</dbReference>
<organism evidence="2 3">
    <name type="scientific">Rouxiella chamberiensis</name>
    <dbReference type="NCBI Taxonomy" id="1513468"/>
    <lineage>
        <taxon>Bacteria</taxon>
        <taxon>Pseudomonadati</taxon>
        <taxon>Pseudomonadota</taxon>
        <taxon>Gammaproteobacteria</taxon>
        <taxon>Enterobacterales</taxon>
        <taxon>Yersiniaceae</taxon>
        <taxon>Rouxiella</taxon>
    </lineage>
</organism>
<proteinExistence type="predicted"/>
<evidence type="ECO:0000313" key="3">
    <source>
        <dbReference type="Proteomes" id="UP001164712"/>
    </source>
</evidence>
<evidence type="ECO:0000313" key="2">
    <source>
        <dbReference type="EMBL" id="WAT01723.1"/>
    </source>
</evidence>
<gene>
    <name evidence="2" type="ORF">O1V66_03010</name>
</gene>
<dbReference type="RefSeq" id="WP_072045060.1">
    <property type="nucleotide sequence ID" value="NZ_CP114058.1"/>
</dbReference>
<feature type="domain" description="HTH merR-type" evidence="1">
    <location>
        <begin position="4"/>
        <end position="69"/>
    </location>
</feature>
<dbReference type="InterPro" id="IPR009061">
    <property type="entry name" value="DNA-bd_dom_put_sf"/>
</dbReference>
<dbReference type="EMBL" id="CP114058">
    <property type="protein sequence ID" value="WAT01723.1"/>
    <property type="molecule type" value="Genomic_DNA"/>
</dbReference>
<keyword evidence="3" id="KW-1185">Reference proteome</keyword>
<dbReference type="SMART" id="SM00422">
    <property type="entry name" value="HTH_MERR"/>
    <property type="match status" value="1"/>
</dbReference>
<dbReference type="CDD" id="cd00592">
    <property type="entry name" value="HTH_MerR-like"/>
    <property type="match status" value="1"/>
</dbReference>
<reference evidence="2" key="1">
    <citation type="submission" date="2022-12" db="EMBL/GenBank/DDBJ databases">
        <title>Complete genome sequence of an Australian strain of Rouxiella badensis DAR84756 and resolution of the R. badensis DSM100043 and R. chamberiensis DSM28324 genomes.</title>
        <authorList>
            <person name="Paul S."/>
            <person name="Anderson P.J."/>
            <person name="Maynard G."/>
            <person name="Dyall-Smith M."/>
            <person name="Kudinha T."/>
        </authorList>
    </citation>
    <scope>NUCLEOTIDE SEQUENCE</scope>
    <source>
        <strain evidence="2">DSM 28324</strain>
    </source>
</reference>
<dbReference type="Pfam" id="PF13411">
    <property type="entry name" value="MerR_1"/>
    <property type="match status" value="1"/>
</dbReference>
<evidence type="ECO:0000259" key="1">
    <source>
        <dbReference type="SMART" id="SM00422"/>
    </source>
</evidence>
<accession>A0ABY7HQS0</accession>
<dbReference type="Gene3D" id="1.10.1660.10">
    <property type="match status" value="1"/>
</dbReference>
<sequence length="247" mass="27985">MHSLTLDVVCDILGVLPNTLHHWTRAGLLAPLDTQTGYTYPQLAQAYRILDLTNKGLTLDETKNYLDDTTLPQISRWQEHTDALFYLLQKGTDEQINQRIKHLSETFSGDAFVNSYLRPVYGKVINNKEPNAAYTLTRFHQAIVDYAQQTMAEAYAREATPLFLEAASTLDATEIWLEAIRLSGQGFCVELCDTATDIPATAIRAYVHHLIWCGDGISPLMHWFYRHSLNLGNPILLCGPDQKIRYI</sequence>